<dbReference type="EMBL" id="CP144746">
    <property type="protein sequence ID" value="WVZ60463.1"/>
    <property type="molecule type" value="Genomic_DNA"/>
</dbReference>
<name>A0AAQ3WGJ5_PASNO</name>
<dbReference type="AlphaFoldDB" id="A0AAQ3WGJ5"/>
<keyword evidence="3" id="KW-0732">Signal</keyword>
<proteinExistence type="inferred from homology"/>
<evidence type="ECO:0000256" key="2">
    <source>
        <dbReference type="ARBA" id="ARBA00022900"/>
    </source>
</evidence>
<dbReference type="GO" id="GO:0004867">
    <property type="term" value="F:serine-type endopeptidase inhibitor activity"/>
    <property type="evidence" value="ECO:0007669"/>
    <property type="project" value="UniProtKB-KW"/>
</dbReference>
<evidence type="ECO:0000256" key="1">
    <source>
        <dbReference type="ARBA" id="ARBA00007766"/>
    </source>
</evidence>
<gene>
    <name evidence="4" type="ORF">U9M48_010480</name>
</gene>
<feature type="signal peptide" evidence="3">
    <location>
        <begin position="1"/>
        <end position="22"/>
    </location>
</feature>
<dbReference type="Proteomes" id="UP001341281">
    <property type="component" value="Chromosome 02"/>
</dbReference>
<keyword evidence="5" id="KW-1185">Reference proteome</keyword>
<dbReference type="PANTHER" id="PTHR33832:SF15">
    <property type="entry name" value="SERINE-TYPE ENDOPEPTIDASE INHIBITOR"/>
    <property type="match status" value="1"/>
</dbReference>
<keyword evidence="2" id="KW-0722">Serine protease inhibitor</keyword>
<dbReference type="InterPro" id="IPR051391">
    <property type="entry name" value="Protease_inhibitor_I20"/>
</dbReference>
<accession>A0AAQ3WGJ5</accession>
<evidence type="ECO:0000313" key="4">
    <source>
        <dbReference type="EMBL" id="WVZ60463.1"/>
    </source>
</evidence>
<feature type="chain" id="PRO_5042905278" evidence="3">
    <location>
        <begin position="23"/>
        <end position="112"/>
    </location>
</feature>
<dbReference type="SUPFAM" id="SSF100897">
    <property type="entry name" value="Plant proteinase inhibitors"/>
    <property type="match status" value="1"/>
</dbReference>
<sequence length="112" mass="11987">MATIKLALPVALLLCGLSITSPKVHQALSLLVLLLQHEWCHFLNYAGLMVLGSIPSTGAKEGKMCPMYCLEANYTTCPSTGTQHLKPACNCCMANEKGCTIYLTNGGVQKCP</sequence>
<evidence type="ECO:0000256" key="3">
    <source>
        <dbReference type="SAM" id="SignalP"/>
    </source>
</evidence>
<comment type="similarity">
    <text evidence="1">Belongs to the protease inhibitor I20 (potato type II proteinase inhibitor) family.</text>
</comment>
<organism evidence="4 5">
    <name type="scientific">Paspalum notatum var. saurae</name>
    <dbReference type="NCBI Taxonomy" id="547442"/>
    <lineage>
        <taxon>Eukaryota</taxon>
        <taxon>Viridiplantae</taxon>
        <taxon>Streptophyta</taxon>
        <taxon>Embryophyta</taxon>
        <taxon>Tracheophyta</taxon>
        <taxon>Spermatophyta</taxon>
        <taxon>Magnoliopsida</taxon>
        <taxon>Liliopsida</taxon>
        <taxon>Poales</taxon>
        <taxon>Poaceae</taxon>
        <taxon>PACMAD clade</taxon>
        <taxon>Panicoideae</taxon>
        <taxon>Andropogonodae</taxon>
        <taxon>Paspaleae</taxon>
        <taxon>Paspalinae</taxon>
        <taxon>Paspalum</taxon>
    </lineage>
</organism>
<reference evidence="4 5" key="1">
    <citation type="submission" date="2024-02" db="EMBL/GenBank/DDBJ databases">
        <title>High-quality chromosome-scale genome assembly of Pensacola bahiagrass (Paspalum notatum Flugge var. saurae).</title>
        <authorList>
            <person name="Vega J.M."/>
            <person name="Podio M."/>
            <person name="Orjuela J."/>
            <person name="Siena L.A."/>
            <person name="Pessino S.C."/>
            <person name="Combes M.C."/>
            <person name="Mariac C."/>
            <person name="Albertini E."/>
            <person name="Pupilli F."/>
            <person name="Ortiz J.P.A."/>
            <person name="Leblanc O."/>
        </authorList>
    </citation>
    <scope>NUCLEOTIDE SEQUENCE [LARGE SCALE GENOMIC DNA]</scope>
    <source>
        <strain evidence="4">R1</strain>
        <tissue evidence="4">Leaf</tissue>
    </source>
</reference>
<dbReference type="Gene3D" id="3.30.60.30">
    <property type="match status" value="1"/>
</dbReference>
<dbReference type="Pfam" id="PF02428">
    <property type="entry name" value="Prot_inhib_II"/>
    <property type="match status" value="1"/>
</dbReference>
<evidence type="ECO:0000313" key="5">
    <source>
        <dbReference type="Proteomes" id="UP001341281"/>
    </source>
</evidence>
<dbReference type="InterPro" id="IPR003465">
    <property type="entry name" value="Prot_inh_I20"/>
</dbReference>
<keyword evidence="2" id="KW-0646">Protease inhibitor</keyword>
<protein>
    <submittedName>
        <fullName evidence="4">Uncharacterized protein</fullName>
    </submittedName>
</protein>
<dbReference type="PANTHER" id="PTHR33832">
    <property type="entry name" value="SERINE-TYPE ENDOPEPTIDASE INHIBITOR"/>
    <property type="match status" value="1"/>
</dbReference>